<evidence type="ECO:0000313" key="4">
    <source>
        <dbReference type="Proteomes" id="UP000652176"/>
    </source>
</evidence>
<proteinExistence type="predicted"/>
<feature type="coiled-coil region" evidence="1">
    <location>
        <begin position="64"/>
        <end position="91"/>
    </location>
</feature>
<dbReference type="Proteomes" id="UP000652176">
    <property type="component" value="Unassembled WGS sequence"/>
</dbReference>
<sequence length="329" mass="37469">MKFIDIDSNSNKIKINAIQCYESWKDTMNKWRPYKGSMMWRNISGIDYLIHQTAKIQKSLGARSEETESIYRNFQERKSELSERIKTLKINQEKHARMCKAVNANRVPRMVADISRRLSDFPVLANKTLIVGTSALYAYEAAAAVYFEPDMVATDDVDVLWDTRKKISIASAEPKGFIGLLKSVDKSFEVMDSNKYRASNKDGFIVDLIQPANKNVMFSDYSSMSDFPEDLVAVEIKGLAWLVSCPKFTATGIDDQGFPVDITAPDPRAFAMHKNWLSTRGDRNPDKKKRDLEQSIAVFKLVSDKLSFLDFSDDALRAMPLEIRKSIKM</sequence>
<dbReference type="InterPro" id="IPR058575">
    <property type="entry name" value="NTP_transf_8_dom"/>
</dbReference>
<dbReference type="EMBL" id="JACXSS010000002">
    <property type="protein sequence ID" value="MBD9358949.1"/>
    <property type="molecule type" value="Genomic_DNA"/>
</dbReference>
<feature type="domain" description="Nucleotidyltransferase-like" evidence="2">
    <location>
        <begin position="110"/>
        <end position="318"/>
    </location>
</feature>
<gene>
    <name evidence="3" type="ORF">IE877_24300</name>
</gene>
<name>A0ABR9D754_9GAMM</name>
<reference evidence="3 4" key="1">
    <citation type="submission" date="2020-09" db="EMBL/GenBank/DDBJ databases">
        <title>Methylomonas albis sp. nov. and Methylomonas fluvii sp. nov.: Two cold-adapted methanotrophs from the River Elbe and an amended description of Methylovulum psychrotolerans strain Eb1.</title>
        <authorList>
            <person name="Bussmann I.K."/>
            <person name="Klings K.-W."/>
            <person name="Warnstedt J."/>
            <person name="Hoppert M."/>
            <person name="Saborowski A."/>
            <person name="Horn F."/>
            <person name="Liebner S."/>
        </authorList>
    </citation>
    <scope>NUCLEOTIDE SEQUENCE [LARGE SCALE GENOMIC DNA]</scope>
    <source>
        <strain evidence="3 4">EbA</strain>
    </source>
</reference>
<dbReference type="Pfam" id="PF12281">
    <property type="entry name" value="NTP_transf_8"/>
    <property type="match status" value="1"/>
</dbReference>
<evidence type="ECO:0000313" key="3">
    <source>
        <dbReference type="EMBL" id="MBD9358949.1"/>
    </source>
</evidence>
<keyword evidence="1" id="KW-0175">Coiled coil</keyword>
<comment type="caution">
    <text evidence="3">The sequence shown here is derived from an EMBL/GenBank/DDBJ whole genome shotgun (WGS) entry which is preliminary data.</text>
</comment>
<organism evidence="3 4">
    <name type="scientific">Methylomonas albis</name>
    <dbReference type="NCBI Taxonomy" id="1854563"/>
    <lineage>
        <taxon>Bacteria</taxon>
        <taxon>Pseudomonadati</taxon>
        <taxon>Pseudomonadota</taxon>
        <taxon>Gammaproteobacteria</taxon>
        <taxon>Methylococcales</taxon>
        <taxon>Methylococcaceae</taxon>
        <taxon>Methylomonas</taxon>
    </lineage>
</organism>
<evidence type="ECO:0000259" key="2">
    <source>
        <dbReference type="Pfam" id="PF12281"/>
    </source>
</evidence>
<accession>A0ABR9D754</accession>
<dbReference type="RefSeq" id="WP_192377425.1">
    <property type="nucleotide sequence ID" value="NZ_CAJHIV010000002.1"/>
</dbReference>
<evidence type="ECO:0000256" key="1">
    <source>
        <dbReference type="SAM" id="Coils"/>
    </source>
</evidence>
<protein>
    <recommendedName>
        <fullName evidence="2">Nucleotidyltransferase-like domain-containing protein</fullName>
    </recommendedName>
</protein>
<keyword evidence="4" id="KW-1185">Reference proteome</keyword>